<dbReference type="EMBL" id="MN043729">
    <property type="protein sequence ID" value="QDP42989.1"/>
    <property type="molecule type" value="Genomic_DNA"/>
</dbReference>
<dbReference type="Proteomes" id="UP000317800">
    <property type="component" value="Segment"/>
</dbReference>
<proteinExistence type="predicted"/>
<name>A0A516KN15_9CAUD</name>
<evidence type="ECO:0000313" key="1">
    <source>
        <dbReference type="EMBL" id="QDP42989.1"/>
    </source>
</evidence>
<protein>
    <submittedName>
        <fullName evidence="1">Uncharacterized protein</fullName>
    </submittedName>
</protein>
<gene>
    <name evidence="1" type="ORF">Goe8_c02160</name>
</gene>
<keyword evidence="2" id="KW-1185">Reference proteome</keyword>
<sequence length="90" mass="10398">MNPEHGKSKIEQLIEEQAEAARQERLQEIKDEPAVPTPLSDLMKLSTDKLLDVYNDYMSMHKKFGDDNYKDYAQMVIGILKVKTRNKASQ</sequence>
<evidence type="ECO:0000313" key="2">
    <source>
        <dbReference type="Proteomes" id="UP000317800"/>
    </source>
</evidence>
<organism evidence="1 2">
    <name type="scientific">Bacillus phage vB_BmeM-Goe8</name>
    <dbReference type="NCBI Taxonomy" id="2593638"/>
    <lineage>
        <taxon>Viruses</taxon>
        <taxon>Duplodnaviria</taxon>
        <taxon>Heunggongvirae</taxon>
        <taxon>Uroviricota</taxon>
        <taxon>Caudoviricetes</taxon>
        <taxon>Herelleviridae</taxon>
        <taxon>Bastillevirinae</taxon>
        <taxon>Goettingenvirus</taxon>
        <taxon>Goettingenvirus goe8</taxon>
    </lineage>
</organism>
<reference evidence="1 2" key="1">
    <citation type="submission" date="2019-06" db="EMBL/GenBank/DDBJ databases">
        <authorList>
            <person name="Hertel R."/>
        </authorList>
    </citation>
    <scope>NUCLEOTIDE SEQUENCE [LARGE SCALE GENOMIC DNA]</scope>
</reference>
<accession>A0A516KN15</accession>